<name>A0A7J6YJC6_TRYCR</name>
<protein>
    <submittedName>
        <fullName evidence="3">Uncharacterized protein</fullName>
    </submittedName>
</protein>
<accession>A0A7J6YJC6</accession>
<feature type="compositionally biased region" description="Basic and acidic residues" evidence="2">
    <location>
        <begin position="267"/>
        <end position="278"/>
    </location>
</feature>
<feature type="compositionally biased region" description="Low complexity" evidence="2">
    <location>
        <begin position="281"/>
        <end position="290"/>
    </location>
</feature>
<reference evidence="3 4" key="1">
    <citation type="journal article" date="2019" name="Genome Biol. Evol.">
        <title>Nanopore Sequencing Significantly Improves Genome Assembly of the Protozoan Parasite Trypanosoma cruzi.</title>
        <authorList>
            <person name="Diaz-Viraque F."/>
            <person name="Pita S."/>
            <person name="Greif G."/>
            <person name="de Souza R.C.M."/>
            <person name="Iraola G."/>
            <person name="Robello C."/>
        </authorList>
    </citation>
    <scope>NUCLEOTIDE SEQUENCE [LARGE SCALE GENOMIC DNA]</scope>
    <source>
        <strain evidence="3 4">Berenice</strain>
    </source>
</reference>
<proteinExistence type="predicted"/>
<keyword evidence="1" id="KW-0175">Coiled coil</keyword>
<comment type="caution">
    <text evidence="3">The sequence shown here is derived from an EMBL/GenBank/DDBJ whole genome shotgun (WGS) entry which is preliminary data.</text>
</comment>
<organism evidence="3 4">
    <name type="scientific">Trypanosoma cruzi</name>
    <dbReference type="NCBI Taxonomy" id="5693"/>
    <lineage>
        <taxon>Eukaryota</taxon>
        <taxon>Discoba</taxon>
        <taxon>Euglenozoa</taxon>
        <taxon>Kinetoplastea</taxon>
        <taxon>Metakinetoplastina</taxon>
        <taxon>Trypanosomatida</taxon>
        <taxon>Trypanosomatidae</taxon>
        <taxon>Trypanosoma</taxon>
        <taxon>Schizotrypanum</taxon>
    </lineage>
</organism>
<dbReference type="Proteomes" id="UP000583944">
    <property type="component" value="Unassembled WGS sequence"/>
</dbReference>
<dbReference type="VEuPathDB" id="TriTrypDB:ECC02_000104"/>
<dbReference type="AlphaFoldDB" id="A0A7J6YJC6"/>
<evidence type="ECO:0000313" key="4">
    <source>
        <dbReference type="Proteomes" id="UP000583944"/>
    </source>
</evidence>
<gene>
    <name evidence="3" type="ORF">ECC02_000104</name>
</gene>
<dbReference type="EMBL" id="JABDHM010000001">
    <property type="protein sequence ID" value="KAF5226603.1"/>
    <property type="molecule type" value="Genomic_DNA"/>
</dbReference>
<feature type="coiled-coil region" evidence="1">
    <location>
        <begin position="19"/>
        <end position="46"/>
    </location>
</feature>
<dbReference type="VEuPathDB" id="TriTrypDB:BCY84_01032"/>
<evidence type="ECO:0000256" key="2">
    <source>
        <dbReference type="SAM" id="MobiDB-lite"/>
    </source>
</evidence>
<evidence type="ECO:0000313" key="3">
    <source>
        <dbReference type="EMBL" id="KAF5226603.1"/>
    </source>
</evidence>
<feature type="region of interest" description="Disordered" evidence="2">
    <location>
        <begin position="259"/>
        <end position="290"/>
    </location>
</feature>
<sequence length="418" mass="46807">MKSKGERAPSEATHCISVLLDILKSLELLLRQLRELESQRHEEIRIALEKKMETALDERLPRPIQQLWHEICGAFASAVSPHGVNCAVREGLWDELAHQCVQLPFFRSIYEYAVATLSERTLAAESHTVTNYHCIEWLLKERENIWASAEWQITSEWLKGFVKHLLLAAAYREESEGVHLGHLEKSVALAKETFQEFSAQGKQKYSRGVDALTSGGKSDEDAFEVERMRREYLKFFRESCIGVAGDLLSLVRQKDVSQSSSPGNCHVEVEKNKSEGEGRMGAAAVSDSDGDAGILSSSPLIAGEDRWVFFRVRPNDSPTLTVDEVACQVSAFYEIHNTAKSPMAAVLAEGYGDDYAELFDALECRYFIPKKSIASVQPEVVIDVFENLPVERRVHFHGEPAVKTVVGSDTRDPGCFVM</sequence>
<evidence type="ECO:0000256" key="1">
    <source>
        <dbReference type="SAM" id="Coils"/>
    </source>
</evidence>